<feature type="transmembrane region" description="Helical" evidence="1">
    <location>
        <begin position="451"/>
        <end position="475"/>
    </location>
</feature>
<proteinExistence type="predicted"/>
<dbReference type="EMBL" id="JH767196">
    <property type="protein sequence ID" value="EQC28288.1"/>
    <property type="molecule type" value="Genomic_DNA"/>
</dbReference>
<dbReference type="RefSeq" id="XP_008618292.1">
    <property type="nucleotide sequence ID" value="XM_008620070.1"/>
</dbReference>
<feature type="transmembrane region" description="Helical" evidence="1">
    <location>
        <begin position="566"/>
        <end position="588"/>
    </location>
</feature>
<keyword evidence="1" id="KW-1133">Transmembrane helix</keyword>
<accession>T0R885</accession>
<sequence length="808" mass="88018">MAQPTQYCWVDFNKAFELAHTAARQQRCLAQYDANGAVYLESVLRNTDRHAFAAAYHTPGSNYEIAILRGLEGTVAGVEWLDAIASVATSVDEEVAYWQRHGIGAFRYQWHNLFLPGLVETVTLRNVFGLETSVILKSTVESQGPWTTVVFSPPFVLDLLFAGHCNASLIRGTPDDILNTWCDGQSPRPFESFIGLSPYERHIGVVRDTLGPFLAIDLYIVPVLSPVGALATDLISAFHDTLNASSAALYSALDGALVVTPVPPAWPSNLLVYGGSPFCTYLEPQTYVQAPFTSTDDCTRSSQWTVRIPRRSLVLALALVNDSIDVICAQQSLTSTICAKTLLAAKELAPRGHRDSTLLQNATAAVAALNISVMQFASDVSQANYSLLLQPLLQPPFAFYGWILLLDWIAGIREVISLQGDNGTLVLISDAYDTTSTTPTSAVIGSSTLGLYYLVAYSVVALGAVALATLVVSTVSHHDVTGTNFFVFNRVAGSTWLGRPLLLLRGGSAILLLSSAPISLTQPYGVFVQLALPRHSIWETSIMAWEATWVSYVLHEVVLPLRYQNACFLAILGTALAWLCTVIIDVAWPLTVTTSVDRECSIAEAYYTMLCASAVVQTGHRQRLLLLSAVQCLGLPCLWLFNWAKCKNRQSPSLKDARLPFVGQVFLASRHDAAAQLASGLIPLGPWLFLDLKLWRLLITSPSVAIIGPFEPHAAVYRDNRWVPRVWVVVGTMYVAAAIYSSVSYLGLAQGLLTNDLVWPAFNMTGSHSFLANWFNEPAHVLGADSSAIALTNHQQINALGLFNLTQP</sequence>
<keyword evidence="3" id="KW-1185">Reference proteome</keyword>
<organism evidence="2 3">
    <name type="scientific">Saprolegnia diclina (strain VS20)</name>
    <dbReference type="NCBI Taxonomy" id="1156394"/>
    <lineage>
        <taxon>Eukaryota</taxon>
        <taxon>Sar</taxon>
        <taxon>Stramenopiles</taxon>
        <taxon>Oomycota</taxon>
        <taxon>Saprolegniomycetes</taxon>
        <taxon>Saprolegniales</taxon>
        <taxon>Saprolegniaceae</taxon>
        <taxon>Saprolegnia</taxon>
    </lineage>
</organism>
<evidence type="ECO:0000313" key="2">
    <source>
        <dbReference type="EMBL" id="EQC28288.1"/>
    </source>
</evidence>
<dbReference type="AlphaFoldDB" id="T0R885"/>
<gene>
    <name evidence="2" type="ORF">SDRG_13969</name>
</gene>
<evidence type="ECO:0000256" key="1">
    <source>
        <dbReference type="SAM" id="Phobius"/>
    </source>
</evidence>
<protein>
    <submittedName>
        <fullName evidence="2">Uncharacterized protein</fullName>
    </submittedName>
</protein>
<dbReference type="GeneID" id="19954696"/>
<name>T0R885_SAPDV</name>
<reference evidence="2 3" key="1">
    <citation type="submission" date="2012-04" db="EMBL/GenBank/DDBJ databases">
        <title>The Genome Sequence of Saprolegnia declina VS20.</title>
        <authorList>
            <consortium name="The Broad Institute Genome Sequencing Platform"/>
            <person name="Russ C."/>
            <person name="Nusbaum C."/>
            <person name="Tyler B."/>
            <person name="van West P."/>
            <person name="Dieguez-Uribeondo J."/>
            <person name="de Bruijn I."/>
            <person name="Tripathy S."/>
            <person name="Jiang R."/>
            <person name="Young S.K."/>
            <person name="Zeng Q."/>
            <person name="Gargeya S."/>
            <person name="Fitzgerald M."/>
            <person name="Haas B."/>
            <person name="Abouelleil A."/>
            <person name="Alvarado L."/>
            <person name="Arachchi H.M."/>
            <person name="Berlin A."/>
            <person name="Chapman S.B."/>
            <person name="Goldberg J."/>
            <person name="Griggs A."/>
            <person name="Gujja S."/>
            <person name="Hansen M."/>
            <person name="Howarth C."/>
            <person name="Imamovic A."/>
            <person name="Larimer J."/>
            <person name="McCowen C."/>
            <person name="Montmayeur A."/>
            <person name="Murphy C."/>
            <person name="Neiman D."/>
            <person name="Pearson M."/>
            <person name="Priest M."/>
            <person name="Roberts A."/>
            <person name="Saif S."/>
            <person name="Shea T."/>
            <person name="Sisk P."/>
            <person name="Sykes S."/>
            <person name="Wortman J."/>
            <person name="Nusbaum C."/>
            <person name="Birren B."/>
        </authorList>
    </citation>
    <scope>NUCLEOTIDE SEQUENCE [LARGE SCALE GENOMIC DNA]</scope>
    <source>
        <strain evidence="2 3">VS20</strain>
    </source>
</reference>
<feature type="transmembrane region" description="Helical" evidence="1">
    <location>
        <begin position="624"/>
        <end position="644"/>
    </location>
</feature>
<evidence type="ECO:0000313" key="3">
    <source>
        <dbReference type="Proteomes" id="UP000030762"/>
    </source>
</evidence>
<dbReference type="InParanoid" id="T0R885"/>
<keyword evidence="1" id="KW-0812">Transmembrane</keyword>
<feature type="transmembrane region" description="Helical" evidence="1">
    <location>
        <begin position="726"/>
        <end position="748"/>
    </location>
</feature>
<keyword evidence="1" id="KW-0472">Membrane</keyword>
<dbReference type="Proteomes" id="UP000030762">
    <property type="component" value="Unassembled WGS sequence"/>
</dbReference>
<dbReference type="VEuPathDB" id="FungiDB:SDRG_13969"/>